<dbReference type="PROSITE" id="PS50086">
    <property type="entry name" value="TBC_RABGAP"/>
    <property type="match status" value="1"/>
</dbReference>
<name>A0A0A9XBW9_LYGHE</name>
<reference evidence="2" key="1">
    <citation type="journal article" date="2014" name="PLoS ONE">
        <title>Transcriptome-Based Identification of ABC Transporters in the Western Tarnished Plant Bug Lygus hesperus.</title>
        <authorList>
            <person name="Hull J.J."/>
            <person name="Chaney K."/>
            <person name="Geib S.M."/>
            <person name="Fabrick J.A."/>
            <person name="Brent C.S."/>
            <person name="Walsh D."/>
            <person name="Lavine L.C."/>
        </authorList>
    </citation>
    <scope>NUCLEOTIDE SEQUENCE</scope>
</reference>
<proteinExistence type="predicted"/>
<sequence>MDGCAMYRFTSNQCPCRMQSLVHHRHRHSTNPQRQDVLYSTYICRTLQYSKCRCSILPLRTLFHPNLLGVHVTTKVLHHLLHTYLPKLAAHLDTIHFSIAFFTDWIMTLFTSIPNLPLQTVVRIWDFFIIEGATSLYKLLLAMLSIQEDVLVQLDMEAVYLMLKRYPVIDMFSIEELYPIIDTFTFTTCDVHTLQCSALVELCPPSGFAAIPSRSL</sequence>
<accession>A0A0A9XBW9</accession>
<dbReference type="AlphaFoldDB" id="A0A0A9XBW9"/>
<dbReference type="InterPro" id="IPR035969">
    <property type="entry name" value="Rab-GAP_TBC_sf"/>
</dbReference>
<feature type="domain" description="Rab-GAP TBC" evidence="1">
    <location>
        <begin position="1"/>
        <end position="132"/>
    </location>
</feature>
<dbReference type="SUPFAM" id="SSF47923">
    <property type="entry name" value="Ypt/Rab-GAP domain of gyp1p"/>
    <property type="match status" value="1"/>
</dbReference>
<organism evidence="2">
    <name type="scientific">Lygus hesperus</name>
    <name type="common">Western plant bug</name>
    <dbReference type="NCBI Taxonomy" id="30085"/>
    <lineage>
        <taxon>Eukaryota</taxon>
        <taxon>Metazoa</taxon>
        <taxon>Ecdysozoa</taxon>
        <taxon>Arthropoda</taxon>
        <taxon>Hexapoda</taxon>
        <taxon>Insecta</taxon>
        <taxon>Pterygota</taxon>
        <taxon>Neoptera</taxon>
        <taxon>Paraneoptera</taxon>
        <taxon>Hemiptera</taxon>
        <taxon>Heteroptera</taxon>
        <taxon>Panheteroptera</taxon>
        <taxon>Cimicomorpha</taxon>
        <taxon>Miridae</taxon>
        <taxon>Mirini</taxon>
        <taxon>Lygus</taxon>
    </lineage>
</organism>
<reference evidence="2" key="2">
    <citation type="submission" date="2014-07" db="EMBL/GenBank/DDBJ databases">
        <authorList>
            <person name="Hull J."/>
        </authorList>
    </citation>
    <scope>NUCLEOTIDE SEQUENCE</scope>
</reference>
<dbReference type="InterPro" id="IPR050302">
    <property type="entry name" value="Rab_GAP_TBC_domain"/>
</dbReference>
<protein>
    <submittedName>
        <fullName evidence="2">Small G protein signaling modulator 3</fullName>
    </submittedName>
</protein>
<dbReference type="InterPro" id="IPR000195">
    <property type="entry name" value="Rab-GAP-TBC_dom"/>
</dbReference>
<dbReference type="EMBL" id="GBHO01027281">
    <property type="protein sequence ID" value="JAG16323.1"/>
    <property type="molecule type" value="Transcribed_RNA"/>
</dbReference>
<evidence type="ECO:0000313" key="2">
    <source>
        <dbReference type="EMBL" id="JAG16323.1"/>
    </source>
</evidence>
<dbReference type="GO" id="GO:0005096">
    <property type="term" value="F:GTPase activator activity"/>
    <property type="evidence" value="ECO:0007669"/>
    <property type="project" value="TreeGrafter"/>
</dbReference>
<dbReference type="PANTHER" id="PTHR47219">
    <property type="entry name" value="RAB GTPASE-ACTIVATING PROTEIN 1-LIKE"/>
    <property type="match status" value="1"/>
</dbReference>
<dbReference type="Pfam" id="PF00566">
    <property type="entry name" value="RabGAP-TBC"/>
    <property type="match status" value="1"/>
</dbReference>
<dbReference type="Gene3D" id="1.10.472.80">
    <property type="entry name" value="Ypt/Rab-GAP domain of gyp1p, domain 3"/>
    <property type="match status" value="1"/>
</dbReference>
<evidence type="ECO:0000259" key="1">
    <source>
        <dbReference type="PROSITE" id="PS50086"/>
    </source>
</evidence>
<gene>
    <name evidence="2" type="primary">SGSM3</name>
    <name evidence="2" type="ORF">CM83_5869</name>
</gene>
<dbReference type="PANTHER" id="PTHR47219:SF20">
    <property type="entry name" value="TBC1 DOMAIN FAMILY MEMBER 2B"/>
    <property type="match status" value="1"/>
</dbReference>
<dbReference type="GO" id="GO:0031267">
    <property type="term" value="F:small GTPase binding"/>
    <property type="evidence" value="ECO:0007669"/>
    <property type="project" value="TreeGrafter"/>
</dbReference>